<organism evidence="2 3">
    <name type="scientific">Syntrophaceticus schinkii</name>
    <dbReference type="NCBI Taxonomy" id="499207"/>
    <lineage>
        <taxon>Bacteria</taxon>
        <taxon>Bacillati</taxon>
        <taxon>Bacillota</taxon>
        <taxon>Clostridia</taxon>
        <taxon>Thermoanaerobacterales</taxon>
        <taxon>Thermoanaerobacterales Family III. Incertae Sedis</taxon>
        <taxon>Syntrophaceticus</taxon>
    </lineage>
</organism>
<dbReference type="SUPFAM" id="SSF52935">
    <property type="entry name" value="PK C-terminal domain-like"/>
    <property type="match status" value="1"/>
</dbReference>
<keyword evidence="3" id="KW-1185">Reference proteome</keyword>
<evidence type="ECO:0000259" key="1">
    <source>
        <dbReference type="Pfam" id="PF02887"/>
    </source>
</evidence>
<dbReference type="RefSeq" id="WP_084710968.1">
    <property type="nucleotide sequence ID" value="NZ_CDRZ01000114.1"/>
</dbReference>
<evidence type="ECO:0000313" key="2">
    <source>
        <dbReference type="EMBL" id="CEO88530.1"/>
    </source>
</evidence>
<dbReference type="PIRSF" id="PIRSF016138">
    <property type="entry name" value="UCP016138"/>
    <property type="match status" value="1"/>
</dbReference>
<name>A0A0B7MEN4_9FIRM</name>
<feature type="domain" description="Pyruvate kinase C-terminal" evidence="1">
    <location>
        <begin position="12"/>
        <end position="157"/>
    </location>
</feature>
<protein>
    <recommendedName>
        <fullName evidence="1">Pyruvate kinase C-terminal domain-containing protein</fullName>
    </recommendedName>
</protein>
<evidence type="ECO:0000313" key="3">
    <source>
        <dbReference type="Proteomes" id="UP000046155"/>
    </source>
</evidence>
<dbReference type="InterPro" id="IPR015795">
    <property type="entry name" value="Pyrv_Knase_C"/>
</dbReference>
<dbReference type="InterPro" id="IPR015074">
    <property type="entry name" value="DUF1867"/>
</dbReference>
<proteinExistence type="predicted"/>
<dbReference type="AlphaFoldDB" id="A0A0B7MEN4"/>
<dbReference type="OrthoDB" id="9782984at2"/>
<dbReference type="InterPro" id="IPR036918">
    <property type="entry name" value="Pyrv_Knase_C_sf"/>
</dbReference>
<dbReference type="Pfam" id="PF02887">
    <property type="entry name" value="PK_C"/>
    <property type="match status" value="1"/>
</dbReference>
<dbReference type="Proteomes" id="UP000046155">
    <property type="component" value="Unassembled WGS sequence"/>
</dbReference>
<sequence>MYWEQKGPANTEAVSKLATQRARELKINHIVVASNSGATAEHFLDQGLEVICVTHHVGFMSPGDDEMPAETRQKLSEKGVHILTTTHLMAGLDRALRIKFGGVYPAEIIAQTLRMLGQGVKVCVEISGMALDAGLIPYGREIIAVGGSGTGADTALVITPAHSNNFFDTKIKEIICKPREF</sequence>
<accession>A0A0B7MEN4</accession>
<gene>
    <name evidence="2" type="ORF">SSCH_2000004</name>
</gene>
<dbReference type="EMBL" id="CDRZ01000114">
    <property type="protein sequence ID" value="CEO88530.1"/>
    <property type="molecule type" value="Genomic_DNA"/>
</dbReference>
<dbReference type="Gene3D" id="3.40.1380.20">
    <property type="entry name" value="Pyruvate kinase, C-terminal domain"/>
    <property type="match status" value="1"/>
</dbReference>
<reference evidence="3" key="1">
    <citation type="submission" date="2015-01" db="EMBL/GenBank/DDBJ databases">
        <authorList>
            <person name="Manzoor Shahid"/>
            <person name="Zubair Saima"/>
        </authorList>
    </citation>
    <scope>NUCLEOTIDE SEQUENCE [LARGE SCALE GENOMIC DNA]</scope>
    <source>
        <strain evidence="3">Sp3</strain>
    </source>
</reference>